<feature type="domain" description="PDZ" evidence="3">
    <location>
        <begin position="29"/>
        <end position="112"/>
    </location>
</feature>
<protein>
    <submittedName>
        <fullName evidence="4">Syntaxin-binding protein 4-like</fullName>
    </submittedName>
</protein>
<feature type="compositionally biased region" description="Low complexity" evidence="2">
    <location>
        <begin position="145"/>
        <end position="163"/>
    </location>
</feature>
<accession>A0A3B4F110</accession>
<feature type="region of interest" description="Disordered" evidence="2">
    <location>
        <begin position="308"/>
        <end position="346"/>
    </location>
</feature>
<organism evidence="4">
    <name type="scientific">Pundamilia nyererei</name>
    <dbReference type="NCBI Taxonomy" id="303518"/>
    <lineage>
        <taxon>Eukaryota</taxon>
        <taxon>Metazoa</taxon>
        <taxon>Chordata</taxon>
        <taxon>Craniata</taxon>
        <taxon>Vertebrata</taxon>
        <taxon>Euteleostomi</taxon>
        <taxon>Actinopterygii</taxon>
        <taxon>Neopterygii</taxon>
        <taxon>Teleostei</taxon>
        <taxon>Neoteleostei</taxon>
        <taxon>Acanthomorphata</taxon>
        <taxon>Ovalentaria</taxon>
        <taxon>Cichlomorphae</taxon>
        <taxon>Cichliformes</taxon>
        <taxon>Cichlidae</taxon>
        <taxon>African cichlids</taxon>
        <taxon>Pseudocrenilabrinae</taxon>
        <taxon>Haplochromini</taxon>
        <taxon>Pundamilia</taxon>
    </lineage>
</organism>
<dbReference type="InterPro" id="IPR036034">
    <property type="entry name" value="PDZ_sf"/>
</dbReference>
<dbReference type="InterPro" id="IPR051342">
    <property type="entry name" value="PDZ_scaffold"/>
</dbReference>
<feature type="coiled-coil region" evidence="1">
    <location>
        <begin position="446"/>
        <end position="496"/>
    </location>
</feature>
<dbReference type="AlphaFoldDB" id="A0A3B4F110"/>
<dbReference type="Ensembl" id="ENSPNYT00000003391.1">
    <property type="protein sequence ID" value="ENSPNYP00000003304.1"/>
    <property type="gene ID" value="ENSPNYG00000002530.1"/>
</dbReference>
<dbReference type="PANTHER" id="PTHR19964:SF35">
    <property type="entry name" value="PDZ DOMAIN-CONTAINING PROTEIN"/>
    <property type="match status" value="1"/>
</dbReference>
<dbReference type="CDD" id="cd06698">
    <property type="entry name" value="PDZ1_hSTXBP4-PDZ2_GgSTXBP4-like"/>
    <property type="match status" value="1"/>
</dbReference>
<keyword evidence="1" id="KW-0175">Coiled coil</keyword>
<feature type="compositionally biased region" description="Polar residues" evidence="2">
    <location>
        <begin position="165"/>
        <end position="175"/>
    </location>
</feature>
<dbReference type="Pfam" id="PF00595">
    <property type="entry name" value="PDZ"/>
    <property type="match status" value="2"/>
</dbReference>
<evidence type="ECO:0000313" key="4">
    <source>
        <dbReference type="Ensembl" id="ENSPNYP00000003304.1"/>
    </source>
</evidence>
<dbReference type="PROSITE" id="PS50106">
    <property type="entry name" value="PDZ"/>
    <property type="match status" value="2"/>
</dbReference>
<evidence type="ECO:0000256" key="2">
    <source>
        <dbReference type="SAM" id="MobiDB-lite"/>
    </source>
</evidence>
<feature type="compositionally biased region" description="Low complexity" evidence="2">
    <location>
        <begin position="126"/>
        <end position="137"/>
    </location>
</feature>
<dbReference type="Gene3D" id="2.30.42.10">
    <property type="match status" value="2"/>
</dbReference>
<dbReference type="CDD" id="cd06692">
    <property type="entry name" value="PDZ1_GgSTXBP4-like"/>
    <property type="match status" value="1"/>
</dbReference>
<feature type="region of interest" description="Disordered" evidence="2">
    <location>
        <begin position="125"/>
        <end position="178"/>
    </location>
</feature>
<dbReference type="GeneTree" id="ENSGT00940000164817"/>
<dbReference type="SUPFAM" id="SSF50156">
    <property type="entry name" value="PDZ domain-like"/>
    <property type="match status" value="2"/>
</dbReference>
<dbReference type="PANTHER" id="PTHR19964">
    <property type="entry name" value="MULTIPLE PDZ DOMAIN PROTEIN"/>
    <property type="match status" value="1"/>
</dbReference>
<evidence type="ECO:0000256" key="1">
    <source>
        <dbReference type="SAM" id="Coils"/>
    </source>
</evidence>
<proteinExistence type="predicted"/>
<dbReference type="STRING" id="303518.ENSPNYP00000003304"/>
<name>A0A3B4F110_9CICH</name>
<feature type="domain" description="PDZ" evidence="3">
    <location>
        <begin position="187"/>
        <end position="260"/>
    </location>
</feature>
<evidence type="ECO:0000259" key="3">
    <source>
        <dbReference type="PROSITE" id="PS50106"/>
    </source>
</evidence>
<feature type="compositionally biased region" description="Pro residues" evidence="2">
    <location>
        <begin position="315"/>
        <end position="326"/>
    </location>
</feature>
<reference evidence="4" key="1">
    <citation type="submission" date="2023-09" db="UniProtKB">
        <authorList>
            <consortium name="Ensembl"/>
        </authorList>
    </citation>
    <scope>IDENTIFICATION</scope>
</reference>
<dbReference type="SMART" id="SM00228">
    <property type="entry name" value="PDZ"/>
    <property type="match status" value="2"/>
</dbReference>
<feature type="region of interest" description="Disordered" evidence="2">
    <location>
        <begin position="528"/>
        <end position="554"/>
    </location>
</feature>
<sequence>MPTFSVMYKGAVIISTLMGPYGVDRAVHSMEFTDCENGLIKVIGGVKELTGEEFGVYVKRILPGGLASTDNLMPGDQILEVNGDSLVGVTSEAVDILRAASATNHMRLLVARDEEAEFADLLEKYGSNGSTGSTRNSPIQQGRYLDSTSSGSSSRSQSPLLLSPAGSQSMYNNSGPMLRSLHPGEGVIQLISIARSGSLGITIGGGSNRPDGPAVFIQEVLSGGDCHRDGRLRPGDQLIAINKESLIGVTHEEAKSMLNKVKFQDTAVDIAFIPGKGLFPSSTSLHNGLQRASGNSYNSGRLKVHIRSPECAEEPAPPSSPSPDICPPDIHVSSTSQRSPTGAKPKITLDPYIRLKSDKLDLALSFLGLDVTEEKKKQLRQSLTTDPQGTVAYGVMLKDMEHSKKTLEEELQKTSEKACLTVEENTRLKSRLQASEAVHRQAGSAEQDYEEVIQLLEAEIRDLKSQLATKKQRRGAESMQEEVGELKRRLTTIDCQLKKSELSRKTLEISNKKLLGFAQNVHKVLTTPSLFGEGSNRSSPATESPDIPSPIPDPAFQLAVEAKELVEGVCTLTTDK</sequence>
<dbReference type="InterPro" id="IPR001478">
    <property type="entry name" value="PDZ"/>
</dbReference>